<gene>
    <name evidence="2" type="ORF">ACFTOW_14570</name>
</gene>
<evidence type="ECO:0000313" key="3">
    <source>
        <dbReference type="Proteomes" id="UP001597186"/>
    </source>
</evidence>
<keyword evidence="1" id="KW-1133">Transmembrane helix</keyword>
<feature type="transmembrane region" description="Helical" evidence="1">
    <location>
        <begin position="114"/>
        <end position="137"/>
    </location>
</feature>
<feature type="transmembrane region" description="Helical" evidence="1">
    <location>
        <begin position="12"/>
        <end position="45"/>
    </location>
</feature>
<dbReference type="Proteomes" id="UP001597186">
    <property type="component" value="Unassembled WGS sequence"/>
</dbReference>
<dbReference type="RefSeq" id="WP_379916948.1">
    <property type="nucleotide sequence ID" value="NZ_JBHUDD010000134.1"/>
</dbReference>
<protein>
    <recommendedName>
        <fullName evidence="4">Etoposide-induced protein 2.4 (EI24)</fullName>
    </recommendedName>
</protein>
<sequence length="164" mass="17398">MRRGLRSRLPLLWGLADLVIACGLFLALGAALVGTIHGLNALAGATLLDLPALLDGARNDPGAHLWLYLMLFSTIVPTALHAGLSLLGVQGLWPRAWRRPVAAWVEQANASPLATLRAALALGVIWTLPLVVMGGIVWALWQIAGGVITTGLGHYFNALMWLAT</sequence>
<accession>A0ABW4EIT8</accession>
<feature type="transmembrane region" description="Helical" evidence="1">
    <location>
        <begin position="65"/>
        <end position="93"/>
    </location>
</feature>
<keyword evidence="1" id="KW-0472">Membrane</keyword>
<reference evidence="3" key="1">
    <citation type="journal article" date="2019" name="Int. J. Syst. Evol. Microbiol.">
        <title>The Global Catalogue of Microorganisms (GCM) 10K type strain sequencing project: providing services to taxonomists for standard genome sequencing and annotation.</title>
        <authorList>
            <consortium name="The Broad Institute Genomics Platform"/>
            <consortium name="The Broad Institute Genome Sequencing Center for Infectious Disease"/>
            <person name="Wu L."/>
            <person name="Ma J."/>
        </authorList>
    </citation>
    <scope>NUCLEOTIDE SEQUENCE [LARGE SCALE GENOMIC DNA]</scope>
    <source>
        <strain evidence="3">CGMCC 1.12477</strain>
    </source>
</reference>
<evidence type="ECO:0000256" key="1">
    <source>
        <dbReference type="SAM" id="Phobius"/>
    </source>
</evidence>
<evidence type="ECO:0008006" key="4">
    <source>
        <dbReference type="Google" id="ProtNLM"/>
    </source>
</evidence>
<evidence type="ECO:0000313" key="2">
    <source>
        <dbReference type="EMBL" id="MFD1510611.1"/>
    </source>
</evidence>
<proteinExistence type="predicted"/>
<comment type="caution">
    <text evidence="2">The sequence shown here is derived from an EMBL/GenBank/DDBJ whole genome shotgun (WGS) entry which is preliminary data.</text>
</comment>
<organism evidence="2 3">
    <name type="scientific">Lacimonas salitolerans</name>
    <dbReference type="NCBI Taxonomy" id="1323750"/>
    <lineage>
        <taxon>Bacteria</taxon>
        <taxon>Pseudomonadati</taxon>
        <taxon>Pseudomonadota</taxon>
        <taxon>Alphaproteobacteria</taxon>
        <taxon>Rhodobacterales</taxon>
        <taxon>Paracoccaceae</taxon>
        <taxon>Lacimonas</taxon>
    </lineage>
</organism>
<keyword evidence="3" id="KW-1185">Reference proteome</keyword>
<dbReference type="EMBL" id="JBHUDD010000134">
    <property type="protein sequence ID" value="MFD1510611.1"/>
    <property type="molecule type" value="Genomic_DNA"/>
</dbReference>
<keyword evidence="1" id="KW-0812">Transmembrane</keyword>
<name>A0ABW4EIT8_9RHOB</name>